<keyword evidence="3" id="KW-1185">Reference proteome</keyword>
<proteinExistence type="predicted"/>
<protein>
    <submittedName>
        <fullName evidence="2">Uncharacterized protein</fullName>
    </submittedName>
</protein>
<gene>
    <name evidence="2" type="ORF">D7193_24730</name>
</gene>
<feature type="compositionally biased region" description="Low complexity" evidence="1">
    <location>
        <begin position="47"/>
        <end position="63"/>
    </location>
</feature>
<evidence type="ECO:0000313" key="2">
    <source>
        <dbReference type="EMBL" id="RKN53000.1"/>
    </source>
</evidence>
<reference evidence="2 3" key="1">
    <citation type="journal article" date="2015" name="Int. J. Syst. Evol. Microbiol.">
        <title>Micromonospora costi sp. nov., isolated from a leaf of Costus speciosus.</title>
        <authorList>
            <person name="Thawai C."/>
        </authorList>
    </citation>
    <scope>NUCLEOTIDE SEQUENCE [LARGE SCALE GENOMIC DNA]</scope>
    <source>
        <strain evidence="2 3">CS1-12</strain>
    </source>
</reference>
<feature type="compositionally biased region" description="Basic residues" evidence="1">
    <location>
        <begin position="34"/>
        <end position="45"/>
    </location>
</feature>
<organism evidence="2 3">
    <name type="scientific">Micromonospora costi</name>
    <dbReference type="NCBI Taxonomy" id="1530042"/>
    <lineage>
        <taxon>Bacteria</taxon>
        <taxon>Bacillati</taxon>
        <taxon>Actinomycetota</taxon>
        <taxon>Actinomycetes</taxon>
        <taxon>Micromonosporales</taxon>
        <taxon>Micromonosporaceae</taxon>
        <taxon>Micromonospora</taxon>
    </lineage>
</organism>
<evidence type="ECO:0000256" key="1">
    <source>
        <dbReference type="SAM" id="MobiDB-lite"/>
    </source>
</evidence>
<dbReference type="EMBL" id="RBAN01000004">
    <property type="protein sequence ID" value="RKN53000.1"/>
    <property type="molecule type" value="Genomic_DNA"/>
</dbReference>
<feature type="compositionally biased region" description="Basic and acidic residues" evidence="1">
    <location>
        <begin position="70"/>
        <end position="80"/>
    </location>
</feature>
<feature type="region of interest" description="Disordered" evidence="1">
    <location>
        <begin position="31"/>
        <end position="80"/>
    </location>
</feature>
<dbReference type="Proteomes" id="UP000279968">
    <property type="component" value="Unassembled WGS sequence"/>
</dbReference>
<sequence>MNTATKLSGFGLGLAAVFGAAYGVGQVVDPVRRRDQRRRRARPGRPHPGSRTASACAASAPPTHSGTRVISERALKRHDI</sequence>
<evidence type="ECO:0000313" key="3">
    <source>
        <dbReference type="Proteomes" id="UP000279968"/>
    </source>
</evidence>
<comment type="caution">
    <text evidence="2">The sequence shown here is derived from an EMBL/GenBank/DDBJ whole genome shotgun (WGS) entry which is preliminary data.</text>
</comment>
<accession>A0A3A9ZXU7</accession>
<name>A0A3A9ZXU7_9ACTN</name>
<dbReference type="AlphaFoldDB" id="A0A3A9ZXU7"/>